<dbReference type="Gene3D" id="2.100.10.30">
    <property type="entry name" value="Jacalin-like lectin domain"/>
    <property type="match status" value="1"/>
</dbReference>
<organism evidence="3 4">
    <name type="scientific">Orbilia oligospora</name>
    <name type="common">Nematode-trapping fungus</name>
    <name type="synonym">Arthrobotrys oligospora</name>
    <dbReference type="NCBI Taxonomy" id="2813651"/>
    <lineage>
        <taxon>Eukaryota</taxon>
        <taxon>Fungi</taxon>
        <taxon>Dikarya</taxon>
        <taxon>Ascomycota</taxon>
        <taxon>Pezizomycotina</taxon>
        <taxon>Orbiliomycetes</taxon>
        <taxon>Orbiliales</taxon>
        <taxon>Orbiliaceae</taxon>
        <taxon>Orbilia</taxon>
    </lineage>
</organism>
<evidence type="ECO:0000313" key="4">
    <source>
        <dbReference type="Proteomes" id="UP000480548"/>
    </source>
</evidence>
<feature type="compositionally biased region" description="Basic residues" evidence="1">
    <location>
        <begin position="1130"/>
        <end position="1141"/>
    </location>
</feature>
<accession>A0A7C8JT40</accession>
<reference evidence="3 4" key="1">
    <citation type="submission" date="2019-06" db="EMBL/GenBank/DDBJ databases">
        <authorList>
            <person name="Palmer J.M."/>
        </authorList>
    </citation>
    <scope>NUCLEOTIDE SEQUENCE [LARGE SCALE GENOMIC DNA]</scope>
    <source>
        <strain evidence="3 4">TWF703</strain>
    </source>
</reference>
<dbReference type="PROSITE" id="PS50181">
    <property type="entry name" value="FBOX"/>
    <property type="match status" value="1"/>
</dbReference>
<dbReference type="EMBL" id="WIQZ01000104">
    <property type="protein sequence ID" value="KAF3123996.1"/>
    <property type="molecule type" value="Genomic_DNA"/>
</dbReference>
<evidence type="ECO:0000259" key="2">
    <source>
        <dbReference type="PROSITE" id="PS50181"/>
    </source>
</evidence>
<feature type="compositionally biased region" description="Polar residues" evidence="1">
    <location>
        <begin position="1192"/>
        <end position="1202"/>
    </location>
</feature>
<name>A0A7C8JT40_ORBOL</name>
<comment type="caution">
    <text evidence="3">The sequence shown here is derived from an EMBL/GenBank/DDBJ whole genome shotgun (WGS) entry which is preliminary data.</text>
</comment>
<dbReference type="InterPro" id="IPR001810">
    <property type="entry name" value="F-box_dom"/>
</dbReference>
<sequence>MATGEYHNFESHCCFCGIVLAAYRTRAHPKEPYPDARWDGGYPGEYVSVDDLAWAFEFRALRDSRGTHNDISPASDLGEDSAVSPFFTGIGLFGPRSANARALTAPTDPTAVHSDPDFQARPDDTFSIFTSYVSFDNTSGRGFVFHAKCFEIFRTLLPDRFKDGSEGRRAYYVKPEVRDRLWEILSLVRKGFGNGDISGWDDGASPFRQSISDGTFPSFIDHSSWSSTRTLLDGKAFGGRGMLPYIAADPLRVPKLQAILDDPPLISASNHSLQHQFSQGQGPRDLFSKLPNEILDIVLCQLRSKDVINLRLAVRSIAESPLTNSFFRSRFKDPHEMHFVYESAAARSTEGKIDWERLYISIKELLVSPAAKEESDEERIESKDGKKRVRYDRSRHLRRFYRNRICPRYPLSPGLANRLRIHVILKPLIDRIALLVDTPLRGDVYTGILSFLGGELDKYPSLSPLLDDFTAVIADKTNLPHSRQGIHYYLGEQGGLFVPTAIPSTVGLSTLSAQQVRLLPLRGRSRVRIRKTISAGPNVKRGTRDLEEQPPDQRQLIHSALSCIENCARKCTWDPNATVMRIGFSFIGKADDKSQEAVVDYRKHICGLRFWGQLPGLWEDETYETETAMVLLGEVGYIMPDEIVISLPENSTWIGFMVGVTESGIVRLKPLTHPPWKEARWIGSSTSMTESKLGWSMWHEHEHGEQTTALAKRRAQGFKVIGPVHDYYSDFSYPAAEGKLTVSPTKWTIGGITVGLGTLRFTSIALIEYRNDETTSKRSKGKGKATIFDEPSDYAKIVIDGEETICEPLPLGATDNVLEPDEHIDGVPSLVDRYCWRPYFPLPHYWEDNTTNVTISARNLSFAFPKTYLQDALLAAGLPIPPEAHAYWNGPNFGPPPNTPPLRVPRNRDELTVMEYFDFGGPGGKYLRRLLCVKAFYASHTNGAARGVSGFEFTYEMDEVDVKECKLRGEGIPPLERYVEVRRGGVDLHYLSCAATIDGKGGERIVRVGTNHLCLSERSYLGVMFITNFGRKIEFPACLPPTTRRRSRRRLRRVPRVYPSGGGNPPPPGGDDGAGPAPLPYWLPSPGGHPISLPPPPQVIPSGSQPPGGALPVIIPPIIAQSSATPSASRRTRGTVRIKKIKASDSSSLAPPLGSKDEPKSNKSSVTNEANEAAKSDIATKDDSTKEEGEASSISMATPSNQARENSFEAFLNDIAPRVTSPDIWDDPFGLGLPTMSSGRSEETKPDLDDMQEASTAYEFFETDSKSLITGFFGCTDGKPYLGEGLNNRRRRAFGIVTQTPSAEERSVLEARDISQLRSPDQLESGGPIACFSQLDRARYWKRHSDDDIIKDFINKVNFDDPIAKIRVFCRPTMPFFAGYSKPTANGLGLIFEYHNDDLVEDGCGGFRPRAAQILGELREESAAGSFELEKGERINGIWVWCADKTRVSKSHVNEFGHRGADVIAALRLRTDKGRTSKIFGGERGGTCHFFESSGKKKLIGLRMTYDYMSDWISPIWREQEEEILPEKPDPKLRYIPFGWSVLNRPLSVIQVFADPADSQDFGPDQIKIIRGFFDHQFRGVSFIYKSGATRSFGKCIGASADFHLEEGERIFALRYRPGTNFSFHFCTVRVDPETGDVQTRSTPLFGIEVAGFGLPPLNEIVRDLKSWRHIFEDEVRPAERDYSYSTDESSDYNNYQTSTRHPLEDAYDTHQNNLRVQTATTLETNVVQGTFKWDENGFIDIRPPLGYDFAGLWLQEVDLDFKLGMLVVAAPDPDALLAMVDYSELAFPPPQTSVQPVLDLYTDADDPSAEIKTFNGRPFMPPLPWLGSYPTDKLPGDAVLSKKVGAQIGSVRLWASFNKPQLMDINVYYSFPTRLIHIHGIEFTQFIKVDKRAGPHLRNQEVVRLGTTGFMTTLCSTTKNPLKLRERKMVGLKVGMVPDIFQRIPASTPGTPVRDVKLADWPIKARRNKGGEPQIVTLELILENGEMLPLTPPATESTHRGKCPPRLVYETVMCPEGHEIIGMHGNFGLYCHAIGIISAPFRAVEKKSPAVPSPPPLIHEEILLGY</sequence>
<feature type="domain" description="F-box" evidence="2">
    <location>
        <begin position="284"/>
        <end position="330"/>
    </location>
</feature>
<feature type="compositionally biased region" description="Basic and acidic residues" evidence="1">
    <location>
        <begin position="1172"/>
        <end position="1189"/>
    </location>
</feature>
<evidence type="ECO:0000256" key="1">
    <source>
        <dbReference type="SAM" id="MobiDB-lite"/>
    </source>
</evidence>
<feature type="compositionally biased region" description="Low complexity" evidence="1">
    <location>
        <begin position="1120"/>
        <end position="1129"/>
    </location>
</feature>
<proteinExistence type="predicted"/>
<dbReference type="InterPro" id="IPR036404">
    <property type="entry name" value="Jacalin-like_lectin_dom_sf"/>
</dbReference>
<protein>
    <recommendedName>
        <fullName evidence="2">F-box domain-containing protein</fullName>
    </recommendedName>
</protein>
<gene>
    <name evidence="3" type="ORF">TWF703_000572</name>
</gene>
<feature type="compositionally biased region" description="Basic residues" evidence="1">
    <location>
        <begin position="1044"/>
        <end position="1055"/>
    </location>
</feature>
<evidence type="ECO:0000313" key="3">
    <source>
        <dbReference type="EMBL" id="KAF3123996.1"/>
    </source>
</evidence>
<dbReference type="Proteomes" id="UP000480548">
    <property type="component" value="Unassembled WGS sequence"/>
</dbReference>
<feature type="region of interest" description="Disordered" evidence="1">
    <location>
        <begin position="1044"/>
        <end position="1202"/>
    </location>
</feature>